<dbReference type="SMART" id="SM00257">
    <property type="entry name" value="LysM"/>
    <property type="match status" value="1"/>
</dbReference>
<keyword evidence="2" id="KW-0843">Virulence</keyword>
<dbReference type="PANTHER" id="PTHR34997">
    <property type="entry name" value="AM15"/>
    <property type="match status" value="1"/>
</dbReference>
<feature type="signal peptide" evidence="3">
    <location>
        <begin position="1"/>
        <end position="29"/>
    </location>
</feature>
<evidence type="ECO:0000256" key="1">
    <source>
        <dbReference type="ARBA" id="ARBA00022669"/>
    </source>
</evidence>
<dbReference type="AlphaFoldDB" id="A0A978UIU7"/>
<evidence type="ECO:0000256" key="2">
    <source>
        <dbReference type="ARBA" id="ARBA00023026"/>
    </source>
</evidence>
<feature type="chain" id="PRO_5037353729" description="LysM domain-containing protein" evidence="3">
    <location>
        <begin position="30"/>
        <end position="108"/>
    </location>
</feature>
<protein>
    <recommendedName>
        <fullName evidence="4">LysM domain-containing protein</fullName>
    </recommendedName>
</protein>
<dbReference type="Proteomes" id="UP000813462">
    <property type="component" value="Unassembled WGS sequence"/>
</dbReference>
<feature type="domain" description="LysM" evidence="4">
    <location>
        <begin position="59"/>
        <end position="103"/>
    </location>
</feature>
<dbReference type="InterPro" id="IPR018392">
    <property type="entry name" value="LysM"/>
</dbReference>
<dbReference type="InterPro" id="IPR052210">
    <property type="entry name" value="LysM1-like"/>
</dbReference>
<dbReference type="CDD" id="cd00118">
    <property type="entry name" value="LysM"/>
    <property type="match status" value="1"/>
</dbReference>
<gene>
    <name evidence="5" type="ORF">FEM48_Zijuj11G0121300</name>
</gene>
<comment type="caution">
    <text evidence="5">The sequence shown here is derived from an EMBL/GenBank/DDBJ whole genome shotgun (WGS) entry which is preliminary data.</text>
</comment>
<organism evidence="5 6">
    <name type="scientific">Ziziphus jujuba var. spinosa</name>
    <dbReference type="NCBI Taxonomy" id="714518"/>
    <lineage>
        <taxon>Eukaryota</taxon>
        <taxon>Viridiplantae</taxon>
        <taxon>Streptophyta</taxon>
        <taxon>Embryophyta</taxon>
        <taxon>Tracheophyta</taxon>
        <taxon>Spermatophyta</taxon>
        <taxon>Magnoliopsida</taxon>
        <taxon>eudicotyledons</taxon>
        <taxon>Gunneridae</taxon>
        <taxon>Pentapetalae</taxon>
        <taxon>rosids</taxon>
        <taxon>fabids</taxon>
        <taxon>Rosales</taxon>
        <taxon>Rhamnaceae</taxon>
        <taxon>Paliureae</taxon>
        <taxon>Ziziphus</taxon>
    </lineage>
</organism>
<dbReference type="GO" id="GO:0008061">
    <property type="term" value="F:chitin binding"/>
    <property type="evidence" value="ECO:0007669"/>
    <property type="project" value="UniProtKB-KW"/>
</dbReference>
<reference evidence="5" key="1">
    <citation type="journal article" date="2021" name="Front. Plant Sci.">
        <title>Chromosome-Scale Genome Assembly for Chinese Sour Jujube and Insights Into Its Genome Evolution and Domestication Signature.</title>
        <authorList>
            <person name="Shen L.-Y."/>
            <person name="Luo H."/>
            <person name="Wang X.-L."/>
            <person name="Wang X.-M."/>
            <person name="Qiu X.-J."/>
            <person name="Liu H."/>
            <person name="Zhou S.-S."/>
            <person name="Jia K.-H."/>
            <person name="Nie S."/>
            <person name="Bao Y.-T."/>
            <person name="Zhang R.-G."/>
            <person name="Yun Q.-Z."/>
            <person name="Chai Y.-H."/>
            <person name="Lu J.-Y."/>
            <person name="Li Y."/>
            <person name="Zhao S.-W."/>
            <person name="Mao J.-F."/>
            <person name="Jia S.-G."/>
            <person name="Mao Y.-M."/>
        </authorList>
    </citation>
    <scope>NUCLEOTIDE SEQUENCE</scope>
    <source>
        <strain evidence="5">AT0</strain>
        <tissue evidence="5">Leaf</tissue>
    </source>
</reference>
<evidence type="ECO:0000259" key="4">
    <source>
        <dbReference type="PROSITE" id="PS51782"/>
    </source>
</evidence>
<accession>A0A978UIU7</accession>
<evidence type="ECO:0000313" key="6">
    <source>
        <dbReference type="Proteomes" id="UP000813462"/>
    </source>
</evidence>
<keyword evidence="1" id="KW-0147">Chitin-binding</keyword>
<name>A0A978UIU7_ZIZJJ</name>
<evidence type="ECO:0000313" key="5">
    <source>
        <dbReference type="EMBL" id="KAH7514728.1"/>
    </source>
</evidence>
<dbReference type="Pfam" id="PF01476">
    <property type="entry name" value="LysM"/>
    <property type="match status" value="1"/>
</dbReference>
<dbReference type="Gene3D" id="3.10.350.10">
    <property type="entry name" value="LysM domain"/>
    <property type="match status" value="1"/>
</dbReference>
<keyword evidence="3" id="KW-0732">Signal</keyword>
<evidence type="ECO:0000256" key="3">
    <source>
        <dbReference type="SAM" id="SignalP"/>
    </source>
</evidence>
<dbReference type="PROSITE" id="PS51782">
    <property type="entry name" value="LYSM"/>
    <property type="match status" value="1"/>
</dbReference>
<sequence>MAKFNNKISMLLNLLLLLSVVLMISTAESRKLGRNYNPNYWLMHAVGFKVKDASLQCLQVYAVEAGDTCSLIVEKINTTFDSFLAINPNINCDSIFVGQWVCTEAEVN</sequence>
<proteinExistence type="predicted"/>
<dbReference type="InterPro" id="IPR036779">
    <property type="entry name" value="LysM_dom_sf"/>
</dbReference>
<dbReference type="EMBL" id="JAEACU010000011">
    <property type="protein sequence ID" value="KAH7514728.1"/>
    <property type="molecule type" value="Genomic_DNA"/>
</dbReference>
<dbReference type="PANTHER" id="PTHR34997:SF1">
    <property type="entry name" value="PEPTIDOGLYCAN-BINDING LYSIN DOMAIN"/>
    <property type="match status" value="1"/>
</dbReference>
<dbReference type="SUPFAM" id="SSF54106">
    <property type="entry name" value="LysM domain"/>
    <property type="match status" value="1"/>
</dbReference>